<keyword evidence="3" id="KW-1185">Reference proteome</keyword>
<dbReference type="Proteomes" id="UP000242222">
    <property type="component" value="Unassembled WGS sequence"/>
</dbReference>
<evidence type="ECO:0008006" key="4">
    <source>
        <dbReference type="Google" id="ProtNLM"/>
    </source>
</evidence>
<dbReference type="PANTHER" id="PTHR40278">
    <property type="entry name" value="DNA UTILIZATION PROTEIN HOFN"/>
    <property type="match status" value="1"/>
</dbReference>
<feature type="transmembrane region" description="Helical" evidence="1">
    <location>
        <begin position="20"/>
        <end position="41"/>
    </location>
</feature>
<evidence type="ECO:0000256" key="1">
    <source>
        <dbReference type="SAM" id="Phobius"/>
    </source>
</evidence>
<dbReference type="OrthoDB" id="6561867at2"/>
<evidence type="ECO:0000313" key="2">
    <source>
        <dbReference type="EMBL" id="SFN43454.1"/>
    </source>
</evidence>
<keyword evidence="1" id="KW-0472">Membrane</keyword>
<keyword evidence="1" id="KW-0812">Transmembrane</keyword>
<evidence type="ECO:0000313" key="3">
    <source>
        <dbReference type="Proteomes" id="UP000242222"/>
    </source>
</evidence>
<protein>
    <recommendedName>
        <fullName evidence="4">Pilus assembly protein HofN</fullName>
    </recommendedName>
</protein>
<sequence>MVWVNLLPWRERRLASLRRIWLKGLLTPFALLCAVALVITIQRQFNSLKAIENQTWRQSQMQLKHVFTQKTALQRQVSAGQVKLDKLERRHQRLMRWQKLMTLLGEKLPVGLWLTEIRGDVKTVTFTGRCAQVEDSALLRKALLNARLFDRLLVTHFRRASSGTLDFTLVGHWSEAGSDD</sequence>
<gene>
    <name evidence="2" type="ORF">SAMN05216516_107115</name>
</gene>
<reference evidence="3" key="1">
    <citation type="submission" date="2016-10" db="EMBL/GenBank/DDBJ databases">
        <authorList>
            <person name="Varghese N."/>
            <person name="Submissions S."/>
        </authorList>
    </citation>
    <scope>NUCLEOTIDE SEQUENCE [LARGE SCALE GENOMIC DNA]</scope>
    <source>
        <strain evidence="3">N6PO6</strain>
    </source>
</reference>
<name>A0A1I4YZL8_9GAMM</name>
<accession>A0A1I4YZL8</accession>
<dbReference type="AlphaFoldDB" id="A0A1I4YZL8"/>
<proteinExistence type="predicted"/>
<keyword evidence="1" id="KW-1133">Transmembrane helix</keyword>
<dbReference type="InterPro" id="IPR052534">
    <property type="entry name" value="Extracell_DNA_Util/SecSys_Comp"/>
</dbReference>
<dbReference type="EMBL" id="FOVC01000007">
    <property type="protein sequence ID" value="SFN43454.1"/>
    <property type="molecule type" value="Genomic_DNA"/>
</dbReference>
<dbReference type="STRING" id="1367852.SAMN05216516_107115"/>
<dbReference type="RefSeq" id="WP_092878235.1">
    <property type="nucleotide sequence ID" value="NZ_FOVC01000007.1"/>
</dbReference>
<dbReference type="PANTHER" id="PTHR40278:SF1">
    <property type="entry name" value="DNA UTILIZATION PROTEIN HOFN"/>
    <property type="match status" value="1"/>
</dbReference>
<organism evidence="2 3">
    <name type="scientific">Izhakiella capsodis</name>
    <dbReference type="NCBI Taxonomy" id="1367852"/>
    <lineage>
        <taxon>Bacteria</taxon>
        <taxon>Pseudomonadati</taxon>
        <taxon>Pseudomonadota</taxon>
        <taxon>Gammaproteobacteria</taxon>
        <taxon>Enterobacterales</taxon>
        <taxon>Erwiniaceae</taxon>
        <taxon>Izhakiella</taxon>
    </lineage>
</organism>